<dbReference type="PANTHER" id="PTHR21146:SF0">
    <property type="entry name" value="BLOC-1-RELATED COMPLEX SUBUNIT 8"/>
    <property type="match status" value="1"/>
</dbReference>
<evidence type="ECO:0000313" key="6">
    <source>
        <dbReference type="EMBL" id="KAK1262739.1"/>
    </source>
</evidence>
<dbReference type="PANTHER" id="PTHR21146">
    <property type="entry name" value="MEF2B PROTEIN"/>
    <property type="match status" value="1"/>
</dbReference>
<comment type="similarity">
    <text evidence="2">Belongs to the BORCS8 family.</text>
</comment>
<dbReference type="EMBL" id="JAUJYN010000010">
    <property type="protein sequence ID" value="KAK1262739.1"/>
    <property type="molecule type" value="Genomic_DNA"/>
</dbReference>
<organism evidence="6 7">
    <name type="scientific">Acorus gramineus</name>
    <name type="common">Dwarf sweet flag</name>
    <dbReference type="NCBI Taxonomy" id="55184"/>
    <lineage>
        <taxon>Eukaryota</taxon>
        <taxon>Viridiplantae</taxon>
        <taxon>Streptophyta</taxon>
        <taxon>Embryophyta</taxon>
        <taxon>Tracheophyta</taxon>
        <taxon>Spermatophyta</taxon>
        <taxon>Magnoliopsida</taxon>
        <taxon>Liliopsida</taxon>
        <taxon>Acoraceae</taxon>
        <taxon>Acorus</taxon>
    </lineage>
</organism>
<protein>
    <submittedName>
        <fullName evidence="6">Uncharacterized protein</fullName>
    </submittedName>
</protein>
<sequence>MGKKSGSAPTQPISIITTAVDSTLPETEAEELPLSSNIADNPLDESEADLGSLPVHDLSSMSETYDKFKCDQEAKLEEWLKEAEDCNKIDASDMKLSPRWFSHLCIMKDNPDLGPSFGPSLILGRFWGPGPTYGPA</sequence>
<evidence type="ECO:0000256" key="5">
    <source>
        <dbReference type="SAM" id="MobiDB-lite"/>
    </source>
</evidence>
<evidence type="ECO:0000256" key="4">
    <source>
        <dbReference type="ARBA" id="ARBA00023228"/>
    </source>
</evidence>
<comment type="subcellular location">
    <subcellularLocation>
        <location evidence="1">Lysosome membrane</location>
    </subcellularLocation>
</comment>
<evidence type="ECO:0000256" key="3">
    <source>
        <dbReference type="ARBA" id="ARBA00023136"/>
    </source>
</evidence>
<comment type="caution">
    <text evidence="6">The sequence shown here is derived from an EMBL/GenBank/DDBJ whole genome shotgun (WGS) entry which is preliminary data.</text>
</comment>
<proteinExistence type="inferred from homology"/>
<feature type="compositionally biased region" description="Low complexity" evidence="5">
    <location>
        <begin position="22"/>
        <end position="36"/>
    </location>
</feature>
<feature type="compositionally biased region" description="Polar residues" evidence="5">
    <location>
        <begin position="7"/>
        <end position="21"/>
    </location>
</feature>
<dbReference type="AlphaFoldDB" id="A0AAV9AEP4"/>
<gene>
    <name evidence="6" type="ORF">QJS04_geneDACA011578</name>
</gene>
<evidence type="ECO:0000256" key="1">
    <source>
        <dbReference type="ARBA" id="ARBA00004656"/>
    </source>
</evidence>
<reference evidence="6" key="2">
    <citation type="submission" date="2023-06" db="EMBL/GenBank/DDBJ databases">
        <authorList>
            <person name="Ma L."/>
            <person name="Liu K.-W."/>
            <person name="Li Z."/>
            <person name="Hsiao Y.-Y."/>
            <person name="Qi Y."/>
            <person name="Fu T."/>
            <person name="Tang G."/>
            <person name="Zhang D."/>
            <person name="Sun W.-H."/>
            <person name="Liu D.-K."/>
            <person name="Li Y."/>
            <person name="Chen G.-Z."/>
            <person name="Liu X.-D."/>
            <person name="Liao X.-Y."/>
            <person name="Jiang Y.-T."/>
            <person name="Yu X."/>
            <person name="Hao Y."/>
            <person name="Huang J."/>
            <person name="Zhao X.-W."/>
            <person name="Ke S."/>
            <person name="Chen Y.-Y."/>
            <person name="Wu W.-L."/>
            <person name="Hsu J.-L."/>
            <person name="Lin Y.-F."/>
            <person name="Huang M.-D."/>
            <person name="Li C.-Y."/>
            <person name="Huang L."/>
            <person name="Wang Z.-W."/>
            <person name="Zhao X."/>
            <person name="Zhong W.-Y."/>
            <person name="Peng D.-H."/>
            <person name="Ahmad S."/>
            <person name="Lan S."/>
            <person name="Zhang J.-S."/>
            <person name="Tsai W.-C."/>
            <person name="Van De Peer Y."/>
            <person name="Liu Z.-J."/>
        </authorList>
    </citation>
    <scope>NUCLEOTIDE SEQUENCE</scope>
    <source>
        <strain evidence="6">SCP</strain>
        <tissue evidence="6">Leaves</tissue>
    </source>
</reference>
<dbReference type="Proteomes" id="UP001179952">
    <property type="component" value="Unassembled WGS sequence"/>
</dbReference>
<accession>A0AAV9AEP4</accession>
<reference evidence="6" key="1">
    <citation type="journal article" date="2023" name="Nat. Commun.">
        <title>Diploid and tetraploid genomes of Acorus and the evolution of monocots.</title>
        <authorList>
            <person name="Ma L."/>
            <person name="Liu K.W."/>
            <person name="Li Z."/>
            <person name="Hsiao Y.Y."/>
            <person name="Qi Y."/>
            <person name="Fu T."/>
            <person name="Tang G.D."/>
            <person name="Zhang D."/>
            <person name="Sun W.H."/>
            <person name="Liu D.K."/>
            <person name="Li Y."/>
            <person name="Chen G.Z."/>
            <person name="Liu X.D."/>
            <person name="Liao X.Y."/>
            <person name="Jiang Y.T."/>
            <person name="Yu X."/>
            <person name="Hao Y."/>
            <person name="Huang J."/>
            <person name="Zhao X.W."/>
            <person name="Ke S."/>
            <person name="Chen Y.Y."/>
            <person name="Wu W.L."/>
            <person name="Hsu J.L."/>
            <person name="Lin Y.F."/>
            <person name="Huang M.D."/>
            <person name="Li C.Y."/>
            <person name="Huang L."/>
            <person name="Wang Z.W."/>
            <person name="Zhao X."/>
            <person name="Zhong W.Y."/>
            <person name="Peng D.H."/>
            <person name="Ahmad S."/>
            <person name="Lan S."/>
            <person name="Zhang J.S."/>
            <person name="Tsai W.C."/>
            <person name="Van de Peer Y."/>
            <person name="Liu Z.J."/>
        </authorList>
    </citation>
    <scope>NUCLEOTIDE SEQUENCE</scope>
    <source>
        <strain evidence="6">SCP</strain>
    </source>
</reference>
<dbReference type="GO" id="GO:0005765">
    <property type="term" value="C:lysosomal membrane"/>
    <property type="evidence" value="ECO:0007669"/>
    <property type="project" value="UniProtKB-SubCell"/>
</dbReference>
<evidence type="ECO:0000313" key="7">
    <source>
        <dbReference type="Proteomes" id="UP001179952"/>
    </source>
</evidence>
<keyword evidence="3" id="KW-0472">Membrane</keyword>
<keyword evidence="7" id="KW-1185">Reference proteome</keyword>
<dbReference type="InterPro" id="IPR019320">
    <property type="entry name" value="BORCS8"/>
</dbReference>
<keyword evidence="4" id="KW-0458">Lysosome</keyword>
<feature type="region of interest" description="Disordered" evidence="5">
    <location>
        <begin position="1"/>
        <end position="53"/>
    </location>
</feature>
<evidence type="ECO:0000256" key="2">
    <source>
        <dbReference type="ARBA" id="ARBA00010463"/>
    </source>
</evidence>
<name>A0AAV9AEP4_ACOGR</name>